<protein>
    <submittedName>
        <fullName evidence="1">Relaxase/mobilization nuclease and DUF3363 domain-containing protein</fullName>
    </submittedName>
</protein>
<proteinExistence type="predicted"/>
<dbReference type="EMBL" id="JAOCKX010000041">
    <property type="protein sequence ID" value="MDH2133794.1"/>
    <property type="molecule type" value="Genomic_DNA"/>
</dbReference>
<reference evidence="1" key="1">
    <citation type="submission" date="2022-09" db="EMBL/GenBank/DDBJ databases">
        <title>Intensive care unit water sources are persistently colonized with multi-drug resistant bacteria and are the site of extensive horizontal gene transfer of antibiotic resistance genes.</title>
        <authorList>
            <person name="Diorio-Toth L."/>
        </authorList>
    </citation>
    <scope>NUCLEOTIDE SEQUENCE</scope>
    <source>
        <strain evidence="1">GD03659</strain>
    </source>
</reference>
<comment type="caution">
    <text evidence="1">The sequence shown here is derived from an EMBL/GenBank/DDBJ whole genome shotgun (WGS) entry which is preliminary data.</text>
</comment>
<dbReference type="Pfam" id="PF11843">
    <property type="entry name" value="DUF3363"/>
    <property type="match status" value="1"/>
</dbReference>
<sequence>MDDDDVEPRLGRMRTTPIRHGRSYMSQVLRATNLAGGMAGPGGQRGRFYGNRSGVGVGVARVLASRDHFAAWRQRRVIVKSRIVRLDRAKGMNAARAHLRYIQRDGVTRDGAPGQLYSADQDKVDGRAFLDRADGDRHQFRFIVSPEDGQHYDDLQSLTRRLMTQMEQDLGTKLDWVAADHFNTGHPHTHVILRGKDERSHDLVIARDYITQGIRERAAELVSLDLGPRADIEIEDRLCHEIEQERLTSIDRRLLRDMDSERAVVVASSDPFQQSLRAGRLQKLGRLGLANEVEPGRWRLAEGMDDVLRRIGERGDIIRTMQRAFSEQGLERAPGDYVIADPVRMTPIVGRVVERGLSEELDDRHYLIVDGVDGRSHYVDIGKGEAVEPIPPGAVVRIEPKSTEARAVDRTIAEVAAAHGGRYSIDLHLRHDPAATESFAETHVRRLEAMRKAKGSVEREADGTWVIAPDHVERAAAFEAHRAKATPVIVDTLSSLPLDRQAGADGATWLDRELVSADPMPLREAGFGAEVREAMDRRRQWLIAEGLAQEEQGRVMVRANLLSTLRRRELNRITGQLSDQLGLAYTEPRPGERIDGIYRRPVELASGRYALIENSREFTLVPWRPVLDRHIGKKVSGLMRGDSINWTIGRQRSGPSIS</sequence>
<dbReference type="InterPro" id="IPR021795">
    <property type="entry name" value="DUF3363"/>
</dbReference>
<gene>
    <name evidence="1" type="ORF">N5J77_21910</name>
</gene>
<dbReference type="AlphaFoldDB" id="A0AA42WXV6"/>
<evidence type="ECO:0000313" key="1">
    <source>
        <dbReference type="EMBL" id="MDH2133794.1"/>
    </source>
</evidence>
<dbReference type="NCBIfam" id="NF041267">
    <property type="entry name" value="relax_RlxS"/>
    <property type="match status" value="1"/>
</dbReference>
<evidence type="ECO:0000313" key="2">
    <source>
        <dbReference type="Proteomes" id="UP001162318"/>
    </source>
</evidence>
<dbReference type="RefSeq" id="WP_161731110.1">
    <property type="nucleotide sequence ID" value="NZ_JAAALC010000009.1"/>
</dbReference>
<accession>A0AA42WXV6</accession>
<organism evidence="1 2">
    <name type="scientific">Sphingobium yanoikuyae</name>
    <name type="common">Sphingomonas yanoikuyae</name>
    <dbReference type="NCBI Taxonomy" id="13690"/>
    <lineage>
        <taxon>Bacteria</taxon>
        <taxon>Pseudomonadati</taxon>
        <taxon>Pseudomonadota</taxon>
        <taxon>Alphaproteobacteria</taxon>
        <taxon>Sphingomonadales</taxon>
        <taxon>Sphingomonadaceae</taxon>
        <taxon>Sphingobium</taxon>
    </lineage>
</organism>
<name>A0AA42WXV6_SPHYA</name>
<dbReference type="Proteomes" id="UP001162318">
    <property type="component" value="Unassembled WGS sequence"/>
</dbReference>